<feature type="domain" description="Trimeric autotransporter adhesin YadA-like stalk" evidence="13">
    <location>
        <begin position="931"/>
        <end position="969"/>
    </location>
</feature>
<feature type="domain" description="Trimeric autotransporter adhesin YadA-like head" evidence="12">
    <location>
        <begin position="816"/>
        <end position="841"/>
    </location>
</feature>
<evidence type="ECO:0000259" key="12">
    <source>
        <dbReference type="Pfam" id="PF05658"/>
    </source>
</evidence>
<dbReference type="Pfam" id="PF05658">
    <property type="entry name" value="YadA_head"/>
    <property type="match status" value="4"/>
</dbReference>
<evidence type="ECO:0000256" key="3">
    <source>
        <dbReference type="ARBA" id="ARBA00005848"/>
    </source>
</evidence>
<feature type="domain" description="Trimeric autotransporter adhesin YadA-like head" evidence="12">
    <location>
        <begin position="757"/>
        <end position="783"/>
    </location>
</feature>
<evidence type="ECO:0000256" key="7">
    <source>
        <dbReference type="ARBA" id="ARBA00022729"/>
    </source>
</evidence>
<dbReference type="STRING" id="1217721.HY57_04455"/>
<dbReference type="AlphaFoldDB" id="A0A075JYP1"/>
<evidence type="ECO:0000256" key="2">
    <source>
        <dbReference type="ARBA" id="ARBA00004442"/>
    </source>
</evidence>
<evidence type="ECO:0000256" key="4">
    <source>
        <dbReference type="ARBA" id="ARBA00022448"/>
    </source>
</evidence>
<keyword evidence="7" id="KW-0732">Signal</keyword>
<organism evidence="14 15">
    <name type="scientific">Dyella japonica A8</name>
    <dbReference type="NCBI Taxonomy" id="1217721"/>
    <lineage>
        <taxon>Bacteria</taxon>
        <taxon>Pseudomonadati</taxon>
        <taxon>Pseudomonadota</taxon>
        <taxon>Gammaproteobacteria</taxon>
        <taxon>Lysobacterales</taxon>
        <taxon>Rhodanobacteraceae</taxon>
        <taxon>Dyella</taxon>
    </lineage>
</organism>
<dbReference type="KEGG" id="dja:HY57_04455"/>
<evidence type="ECO:0000256" key="8">
    <source>
        <dbReference type="ARBA" id="ARBA00022927"/>
    </source>
</evidence>
<feature type="domain" description="Trimeric autotransporter adhesin YadA-like head" evidence="12">
    <location>
        <begin position="843"/>
        <end position="867"/>
    </location>
</feature>
<keyword evidence="6" id="KW-0812">Transmembrane</keyword>
<dbReference type="Proteomes" id="UP000027987">
    <property type="component" value="Chromosome"/>
</dbReference>
<evidence type="ECO:0000256" key="10">
    <source>
        <dbReference type="ARBA" id="ARBA00023237"/>
    </source>
</evidence>
<dbReference type="Gene3D" id="1.20.5.2280">
    <property type="match status" value="1"/>
</dbReference>
<dbReference type="Gene3D" id="3.30.1300.30">
    <property type="entry name" value="GSPII I/J protein-like"/>
    <property type="match status" value="1"/>
</dbReference>
<proteinExistence type="inferred from homology"/>
<dbReference type="GO" id="GO:0015031">
    <property type="term" value="P:protein transport"/>
    <property type="evidence" value="ECO:0007669"/>
    <property type="project" value="UniProtKB-KW"/>
</dbReference>
<keyword evidence="8" id="KW-0653">Protein transport</keyword>
<evidence type="ECO:0000313" key="15">
    <source>
        <dbReference type="Proteomes" id="UP000027987"/>
    </source>
</evidence>
<dbReference type="Gene3D" id="2.60.40.4050">
    <property type="match status" value="1"/>
</dbReference>
<keyword evidence="15" id="KW-1185">Reference proteome</keyword>
<evidence type="ECO:0000313" key="14">
    <source>
        <dbReference type="EMBL" id="AIF46567.1"/>
    </source>
</evidence>
<evidence type="ECO:0000259" key="13">
    <source>
        <dbReference type="Pfam" id="PF05662"/>
    </source>
</evidence>
<evidence type="ECO:0000256" key="6">
    <source>
        <dbReference type="ARBA" id="ARBA00022692"/>
    </source>
</evidence>
<comment type="similarity">
    <text evidence="3">Belongs to the autotransporter-2 (AT-2) (TC 1.B.40) family.</text>
</comment>
<dbReference type="PATRIC" id="fig|1217721.7.peg.930"/>
<dbReference type="EMBL" id="CP008884">
    <property type="protein sequence ID" value="AIF46567.1"/>
    <property type="molecule type" value="Genomic_DNA"/>
</dbReference>
<dbReference type="InterPro" id="IPR005594">
    <property type="entry name" value="YadA_C"/>
</dbReference>
<keyword evidence="4" id="KW-0813">Transport</keyword>
<evidence type="ECO:0000256" key="5">
    <source>
        <dbReference type="ARBA" id="ARBA00022452"/>
    </source>
</evidence>
<dbReference type="HOGENOM" id="CLU_289994_0_0_6"/>
<keyword evidence="10" id="KW-0998">Cell outer membrane</keyword>
<accession>A0A075JYP1</accession>
<protein>
    <recommendedName>
        <fullName evidence="16">Hemagglutinin</fullName>
    </recommendedName>
</protein>
<dbReference type="Gene3D" id="6.10.250.2040">
    <property type="match status" value="2"/>
</dbReference>
<evidence type="ECO:0000256" key="1">
    <source>
        <dbReference type="ARBA" id="ARBA00004241"/>
    </source>
</evidence>
<keyword evidence="5" id="KW-1134">Transmembrane beta strand</keyword>
<sequence length="1056" mass="100321">MDGVNHTVNAVVGGITAGTPLAGVTGTVLPPVESTLHNVATTLAGTATSTGAGNGLGGVLGLGNGAGGLVSGVVQPVAATVNHVLGGVSGTGGGLGGVLGAGNGVGGVVNGVTSTVGSVLQPVSGGTGLGNVNGVVSGVTSTLGALLKPVSSGGSSGGSSGLSGTVSGITSTVTGIVGTATAGTPVGGTVSGVLQPVTGTLNNVLGTVAGTTSGSGLGSTDPALGKVLPDLNKTTGDVASTANALLAQPNGTGVAGTLGQGGTASSLLGNVTNTVADTVNSVPGVQLGATGNGQSSGQNLVGAIPGASGLVNQALPSVASLLGVTPATSTTGSTTGASPAAVPVVPQPSSTPTGLIVGNGGVVGTAGQLLGTNSNALFNNTNGYVTNGGLQVNAANFTQGYSVTSVLGIPVVNGTPVGTVLTTTGGTSLGGTGSNSHLTLIGAVKSDSYITNINNGAAGGLLGLVLPNSAPAWASTCANVLGVVNTSCWAVNAAQDYQVLMGDGATANGSKEVVIGTNASHTLPAVTAASAFPGSGANDPNNPTGVPTADYAARQGHSVVIGDSASGTANAQTIIGAQATSTVANSVALGYASTASRGAQTGYTAYGLSAPQNSAGEVSIGAPGQERQITNLAAGSAPTDAVNLAQLEAVSFVAGNAVQYDDATHATVTLAGPSSTDGGVTGGTTLANLHQGAINSTSTQAVNGAQMWGWTQDTSNVYSNTSLYNAIQNIKPGSGGTVNNTNVKYYNVNSALVDSSATGANSLAAGPAATASGANAVAVGNGSLAAGPNDIAIGGNAKVNANGSTAVGANTNVASTATNAVAVGESASVTGASGTAVGQGASATAANAVALGQGSIADRANAVSVGSAGNTRQITNVAAGTVSTDAVNLGQMQASITSSTQGTVRYDTNSDGSTDYGNVTLGNGSSAGTAIHNVAAGSATTDAANVGQLNAGIQQAQNWAQNYTDQRYNQLHGEIQNMGNRANAGIAAGMAMAGLPQAYEPGRSMAAVSAGTFRGESSIAIGVSTISQGGRWVYKLTGSADTRGDAGFALGAGMQW</sequence>
<feature type="domain" description="Trimeric autotransporter adhesin YadA-like stalk" evidence="13">
    <location>
        <begin position="873"/>
        <end position="914"/>
    </location>
</feature>
<dbReference type="InterPro" id="IPR045584">
    <property type="entry name" value="Pilin-like"/>
</dbReference>
<feature type="domain" description="Trimeric autotransporter adhesin YadA-like C-terminal membrane anchor" evidence="11">
    <location>
        <begin position="996"/>
        <end position="1056"/>
    </location>
</feature>
<feature type="domain" description="Trimeric autotransporter adhesin YadA-like stalk" evidence="13">
    <location>
        <begin position="628"/>
        <end position="657"/>
    </location>
</feature>
<dbReference type="InterPro" id="IPR008640">
    <property type="entry name" value="Adhesin_Head_dom"/>
</dbReference>
<feature type="domain" description="Trimeric autotransporter adhesin YadA-like head" evidence="12">
    <location>
        <begin position="785"/>
        <end position="811"/>
    </location>
</feature>
<dbReference type="Pfam" id="PF05662">
    <property type="entry name" value="YadA_stalk"/>
    <property type="match status" value="3"/>
</dbReference>
<dbReference type="SUPFAM" id="SSF101967">
    <property type="entry name" value="Adhesin YadA, collagen-binding domain"/>
    <property type="match status" value="3"/>
</dbReference>
<reference evidence="14 15" key="1">
    <citation type="submission" date="2014-07" db="EMBL/GenBank/DDBJ databases">
        <title>Complete Genome Sequence of Dyella japonica Strain A8 Isolated from Malaysian Tropical Soil.</title>
        <authorList>
            <person name="Hui R.K.H."/>
            <person name="Chen J.-W."/>
            <person name="Chan K.-G."/>
            <person name="Leung F.C.C."/>
        </authorList>
    </citation>
    <scope>NUCLEOTIDE SEQUENCE [LARGE SCALE GENOMIC DNA]</scope>
    <source>
        <strain evidence="14 15">A8</strain>
    </source>
</reference>
<dbReference type="Gene3D" id="2.150.10.10">
    <property type="entry name" value="Serralysin-like metalloprotease, C-terminal"/>
    <property type="match status" value="2"/>
</dbReference>
<evidence type="ECO:0000259" key="11">
    <source>
        <dbReference type="Pfam" id="PF03895"/>
    </source>
</evidence>
<evidence type="ECO:0008006" key="16">
    <source>
        <dbReference type="Google" id="ProtNLM"/>
    </source>
</evidence>
<dbReference type="InterPro" id="IPR008635">
    <property type="entry name" value="Coiled_stalk_dom"/>
</dbReference>
<dbReference type="Pfam" id="PF03895">
    <property type="entry name" value="YadA_anchor"/>
    <property type="match status" value="1"/>
</dbReference>
<evidence type="ECO:0000256" key="9">
    <source>
        <dbReference type="ARBA" id="ARBA00023136"/>
    </source>
</evidence>
<dbReference type="InterPro" id="IPR011049">
    <property type="entry name" value="Serralysin-like_metalloprot_C"/>
</dbReference>
<dbReference type="GO" id="GO:0009279">
    <property type="term" value="C:cell outer membrane"/>
    <property type="evidence" value="ECO:0007669"/>
    <property type="project" value="UniProtKB-SubCell"/>
</dbReference>
<comment type="subcellular location">
    <subcellularLocation>
        <location evidence="2">Cell outer membrane</location>
    </subcellularLocation>
    <subcellularLocation>
        <location evidence="1">Cell surface</location>
    </subcellularLocation>
</comment>
<dbReference type="GO" id="GO:0009986">
    <property type="term" value="C:cell surface"/>
    <property type="evidence" value="ECO:0007669"/>
    <property type="project" value="UniProtKB-SubCell"/>
</dbReference>
<gene>
    <name evidence="14" type="ORF">HY57_04455</name>
</gene>
<keyword evidence="9" id="KW-0472">Membrane</keyword>
<name>A0A075JYP1_9GAMM</name>
<dbReference type="SUPFAM" id="SSF54523">
    <property type="entry name" value="Pili subunits"/>
    <property type="match status" value="1"/>
</dbReference>